<comment type="similarity">
    <text evidence="1 4">Belongs to the glycosyl hydrolase 53 family.</text>
</comment>
<dbReference type="GO" id="GO:0031218">
    <property type="term" value="F:arabinogalactan endo-1,4-beta-galactosidase activity"/>
    <property type="evidence" value="ECO:0007669"/>
    <property type="project" value="UniProtKB-EC"/>
</dbReference>
<comment type="catalytic activity">
    <reaction evidence="4">
        <text>The enzyme specifically hydrolyzes (1-&gt;4)-beta-D-galactosidic linkages in type I arabinogalactans.</text>
        <dbReference type="EC" id="3.2.1.89"/>
    </reaction>
</comment>
<dbReference type="EC" id="3.2.1.89" evidence="4"/>
<dbReference type="EMBL" id="CP003557">
    <property type="protein sequence ID" value="AFN74202.1"/>
    <property type="molecule type" value="Genomic_DNA"/>
</dbReference>
<dbReference type="GO" id="GO:0045490">
    <property type="term" value="P:pectin catabolic process"/>
    <property type="evidence" value="ECO:0007669"/>
    <property type="project" value="TreeGrafter"/>
</dbReference>
<dbReference type="InterPro" id="IPR017853">
    <property type="entry name" value="GH"/>
</dbReference>
<dbReference type="Proteomes" id="UP000009011">
    <property type="component" value="Chromosome"/>
</dbReference>
<protein>
    <recommendedName>
        <fullName evidence="4">Arabinogalactan endo-beta-1,4-galactanase</fullName>
        <ecNumber evidence="4">3.2.1.89</ecNumber>
    </recommendedName>
</protein>
<evidence type="ECO:0000256" key="3">
    <source>
        <dbReference type="ARBA" id="ARBA00023295"/>
    </source>
</evidence>
<dbReference type="InterPro" id="IPR025965">
    <property type="entry name" value="FlgD/Vpr_Ig-like"/>
</dbReference>
<dbReference type="Gene3D" id="3.20.20.80">
    <property type="entry name" value="Glycosidases"/>
    <property type="match status" value="1"/>
</dbReference>
<name>I6YUG1_MELRP</name>
<evidence type="ECO:0000259" key="5">
    <source>
        <dbReference type="Pfam" id="PF13860"/>
    </source>
</evidence>
<dbReference type="PANTHER" id="PTHR34983:SF2">
    <property type="entry name" value="ENDO-BETA-1,4-GALACTANASE"/>
    <property type="match status" value="1"/>
</dbReference>
<dbReference type="OrthoDB" id="9768786at2"/>
<dbReference type="PANTHER" id="PTHR34983">
    <property type="entry name" value="ARABINOGALACTAN ENDO-BETA-1,4-GALACTANASE A"/>
    <property type="match status" value="1"/>
</dbReference>
<evidence type="ECO:0000256" key="4">
    <source>
        <dbReference type="RuleBase" id="RU361192"/>
    </source>
</evidence>
<sequence length="741" mass="84500">MKFFLKLSFVFFISVILFAQNENEFIRGVDISFTPQIEDLGGKFKLNGETRDLLDILKEKGVNYVRLRLWHTPSDGYCGLEKTLEFAKRIKAAGFKFLLDFHYSDWWADPGKQNKPAAWQNLSFESLKDSVYEYTKFVLNSLKNQNALPDMVQIGNEITGGMLWPDGKLYGDGLNEAAQWIKFTDLLKEGIRAVKDVDSSHIKIMIHIDKGGNNSASVYFYNQLNKHNVEYDVIGLSFYPWWHGSLEQLEYNLNDLAARFKKEIIVAETAYPWTLQYQNDGHGNIFGPDKSLLKGFPATPRGQKDFLIFLKKIIKETRNGKATGFFYWEPAYISVPPIGSSWENLTVFGFTNSNLEAEALESINAFLPEEDLPVVNVTVTVNTSTLADTLKTNGIVQLRGEVKGKSSSLLPDGKRISWDSQSELILKNIDGDYWRTTFQMYEDDTLEFKIWTGHTLAKPTRLRAGFEGLVSAYDGSGRNIRLFIAGGNDTVLPVQYFNSTPEWTDQYYNPVEHIEDSVGVMFRVNLAGLVKNNLFDPNKNQTVAVRGDSVQSGGVLSWNVNKLELEREIYSADEAPFYSGVIYFPKDKIEKGRKINYKFYVDGSSFGGWESGVDDRFFYFPENDTTLHWKFFNDNKTITGLNNENNEIPKDIVLYQNYPNPFNPSTTIEYSLSRGVDVNIDIYNVYGELIKSFEENSKPPGRYSVVWYGDDNYGNRVSSGVYFLKLTADNKTITKKLTLLK</sequence>
<dbReference type="SUPFAM" id="SSF51445">
    <property type="entry name" value="(Trans)glycosidases"/>
    <property type="match status" value="1"/>
</dbReference>
<evidence type="ECO:0000256" key="1">
    <source>
        <dbReference type="ARBA" id="ARBA00010687"/>
    </source>
</evidence>
<dbReference type="STRING" id="1191523.MROS_0961"/>
<dbReference type="HOGENOM" id="CLU_374619_0_0_10"/>
<organism evidence="6 7">
    <name type="scientific">Melioribacter roseus (strain DSM 23840 / JCM 17771 / VKM B-2668 / P3M-2)</name>
    <dbReference type="NCBI Taxonomy" id="1191523"/>
    <lineage>
        <taxon>Bacteria</taxon>
        <taxon>Pseudomonadati</taxon>
        <taxon>Ignavibacteriota</taxon>
        <taxon>Ignavibacteria</taxon>
        <taxon>Ignavibacteriales</taxon>
        <taxon>Melioribacteraceae</taxon>
        <taxon>Melioribacter</taxon>
    </lineage>
</organism>
<gene>
    <name evidence="6" type="ordered locus">MROS_0961</name>
</gene>
<evidence type="ECO:0000256" key="2">
    <source>
        <dbReference type="ARBA" id="ARBA00022801"/>
    </source>
</evidence>
<reference evidence="6 7" key="1">
    <citation type="journal article" date="2013" name="PLoS ONE">
        <title>Genomic analysis of Melioribacter roseus, facultatively anaerobic organotrophic bacterium representing a novel deep lineage within Bacteriodetes/Chlorobi group.</title>
        <authorList>
            <person name="Kadnikov V.V."/>
            <person name="Mardanov A.V."/>
            <person name="Podosokorskaya O.A."/>
            <person name="Gavrilov S.N."/>
            <person name="Kublanov I.V."/>
            <person name="Beletsky A.V."/>
            <person name="Bonch-Osmolovskaya E.A."/>
            <person name="Ravin N.V."/>
        </authorList>
    </citation>
    <scope>NUCLEOTIDE SEQUENCE [LARGE SCALE GENOMIC DNA]</scope>
    <source>
        <strain evidence="7">JCM 17771 / P3M-2</strain>
    </source>
</reference>
<dbReference type="Pfam" id="PF07745">
    <property type="entry name" value="Glyco_hydro_53"/>
    <property type="match status" value="1"/>
</dbReference>
<dbReference type="Gene3D" id="2.60.40.4070">
    <property type="match status" value="1"/>
</dbReference>
<accession>I6YUG1</accession>
<keyword evidence="2 4" id="KW-0378">Hydrolase</keyword>
<dbReference type="InterPro" id="IPR026444">
    <property type="entry name" value="Secre_tail"/>
</dbReference>
<dbReference type="NCBIfam" id="TIGR04183">
    <property type="entry name" value="Por_Secre_tail"/>
    <property type="match status" value="1"/>
</dbReference>
<dbReference type="GO" id="GO:0015926">
    <property type="term" value="F:glucosidase activity"/>
    <property type="evidence" value="ECO:0007669"/>
    <property type="project" value="InterPro"/>
</dbReference>
<feature type="domain" description="FlgD/Vpr Ig-like" evidence="5">
    <location>
        <begin position="666"/>
        <end position="730"/>
    </location>
</feature>
<dbReference type="PATRIC" id="fig|1191523.3.peg.1015"/>
<dbReference type="Pfam" id="PF13860">
    <property type="entry name" value="FlgD_ig"/>
    <property type="match status" value="1"/>
</dbReference>
<dbReference type="AlphaFoldDB" id="I6YUG1"/>
<keyword evidence="7" id="KW-1185">Reference proteome</keyword>
<dbReference type="eggNOG" id="COG3867">
    <property type="taxonomic scope" value="Bacteria"/>
</dbReference>
<evidence type="ECO:0000313" key="7">
    <source>
        <dbReference type="Proteomes" id="UP000009011"/>
    </source>
</evidence>
<proteinExistence type="inferred from homology"/>
<dbReference type="InterPro" id="IPR011683">
    <property type="entry name" value="Glyco_hydro_53"/>
</dbReference>
<dbReference type="KEGG" id="mro:MROS_0961"/>
<keyword evidence="3 4" id="KW-0326">Glycosidase</keyword>
<evidence type="ECO:0000313" key="6">
    <source>
        <dbReference type="EMBL" id="AFN74202.1"/>
    </source>
</evidence>
<dbReference type="RefSeq" id="WP_014855638.1">
    <property type="nucleotide sequence ID" value="NC_018178.1"/>
</dbReference>